<keyword evidence="1" id="KW-1133">Transmembrane helix</keyword>
<dbReference type="Proteomes" id="UP001178461">
    <property type="component" value="Chromosome 7"/>
</dbReference>
<name>A0AA35KKA4_9SAUR</name>
<reference evidence="2" key="1">
    <citation type="submission" date="2022-12" db="EMBL/GenBank/DDBJ databases">
        <authorList>
            <person name="Alioto T."/>
            <person name="Alioto T."/>
            <person name="Gomez Garrido J."/>
        </authorList>
    </citation>
    <scope>NUCLEOTIDE SEQUENCE</scope>
</reference>
<keyword evidence="1" id="KW-0812">Transmembrane</keyword>
<evidence type="ECO:0000256" key="1">
    <source>
        <dbReference type="SAM" id="Phobius"/>
    </source>
</evidence>
<dbReference type="EMBL" id="OX395132">
    <property type="protein sequence ID" value="CAI5779119.1"/>
    <property type="molecule type" value="Genomic_DNA"/>
</dbReference>
<evidence type="ECO:0000313" key="2">
    <source>
        <dbReference type="EMBL" id="CAI5779119.1"/>
    </source>
</evidence>
<gene>
    <name evidence="2" type="ORF">PODLI_1B031290</name>
</gene>
<accession>A0AA35KKA4</accession>
<keyword evidence="3" id="KW-1185">Reference proteome</keyword>
<feature type="transmembrane region" description="Helical" evidence="1">
    <location>
        <begin position="52"/>
        <end position="72"/>
    </location>
</feature>
<proteinExistence type="predicted"/>
<protein>
    <submittedName>
        <fullName evidence="2">Uncharacterized protein</fullName>
    </submittedName>
</protein>
<dbReference type="AlphaFoldDB" id="A0AA35KKA4"/>
<feature type="transmembrane region" description="Helical" evidence="1">
    <location>
        <begin position="15"/>
        <end position="32"/>
    </location>
</feature>
<keyword evidence="1" id="KW-0472">Membrane</keyword>
<organism evidence="2 3">
    <name type="scientific">Podarcis lilfordi</name>
    <name type="common">Lilford's wall lizard</name>
    <dbReference type="NCBI Taxonomy" id="74358"/>
    <lineage>
        <taxon>Eukaryota</taxon>
        <taxon>Metazoa</taxon>
        <taxon>Chordata</taxon>
        <taxon>Craniata</taxon>
        <taxon>Vertebrata</taxon>
        <taxon>Euteleostomi</taxon>
        <taxon>Lepidosauria</taxon>
        <taxon>Squamata</taxon>
        <taxon>Bifurcata</taxon>
        <taxon>Unidentata</taxon>
        <taxon>Episquamata</taxon>
        <taxon>Laterata</taxon>
        <taxon>Lacertibaenia</taxon>
        <taxon>Lacertidae</taxon>
        <taxon>Podarcis</taxon>
    </lineage>
</organism>
<evidence type="ECO:0000313" key="3">
    <source>
        <dbReference type="Proteomes" id="UP001178461"/>
    </source>
</evidence>
<sequence length="119" mass="13607">MWLVIPGFPPPPSPLLQSFLILFWAISSRKHLFTQTVVKNVPIGLNKREMEILKFLTVISLGHLFFLTIQMVPLTRQSIHPHSTVSFPFMRREFMSVVFNSKNVAALIDCIEVFCTSCS</sequence>